<feature type="region of interest" description="Disordered" evidence="2">
    <location>
        <begin position="545"/>
        <end position="1163"/>
    </location>
</feature>
<evidence type="ECO:0000313" key="5">
    <source>
        <dbReference type="Proteomes" id="UP000814176"/>
    </source>
</evidence>
<feature type="region of interest" description="Disordered" evidence="2">
    <location>
        <begin position="1"/>
        <end position="128"/>
    </location>
</feature>
<feature type="compositionally biased region" description="Low complexity" evidence="2">
    <location>
        <begin position="342"/>
        <end position="365"/>
    </location>
</feature>
<feature type="compositionally biased region" description="Low complexity" evidence="2">
    <location>
        <begin position="1006"/>
        <end position="1021"/>
    </location>
</feature>
<feature type="compositionally biased region" description="Basic and acidic residues" evidence="2">
    <location>
        <begin position="1266"/>
        <end position="1298"/>
    </location>
</feature>
<feature type="compositionally biased region" description="Polar residues" evidence="2">
    <location>
        <begin position="91"/>
        <end position="103"/>
    </location>
</feature>
<feature type="coiled-coil region" evidence="1">
    <location>
        <begin position="1376"/>
        <end position="1432"/>
    </location>
</feature>
<feature type="compositionally biased region" description="Low complexity" evidence="2">
    <location>
        <begin position="208"/>
        <end position="218"/>
    </location>
</feature>
<gene>
    <name evidence="4" type="ORF">C8Q71DRAFT_325252</name>
</gene>
<accession>A0ABQ8K267</accession>
<feature type="compositionally biased region" description="Low complexity" evidence="2">
    <location>
        <begin position="418"/>
        <end position="432"/>
    </location>
</feature>
<dbReference type="GeneID" id="71998560"/>
<dbReference type="EMBL" id="JADCUA010000029">
    <property type="protein sequence ID" value="KAH9830856.1"/>
    <property type="molecule type" value="Genomic_DNA"/>
</dbReference>
<sequence>MDTSPNLPIPRLRLTRHSPPGRADTLNTPTAGPSRTSPEALRARIYDEDDAEATPRMPAARIADSPQATIAPGLPLDTPAARLRMALARVPNNTSPPRASTSRLPEPQTPSEPDSDLDPPYSITATRSIARESLRELFSSALQPVGNTPQKSNGRVRRNSVGPASEVDPSPRIERVEREREGNKGKRKSMSDEEVEHLSNVSRRSEESSQSSHSRAARYNALNAVLSDTHSSTMPPTPPPERMVTDMTMPPSDTSQDTATILREMNRPEFEATPPHATSTPMRTLQMSSQLSGQSNLLDGDSEMRHALGGFDSYEGDSLANGHAPPFPPSRSRFTSPPPTRPTSWSSHMRAGSSSPNPPSANTGPVSPGRPLSWSAHQKSDPVSPGRPLSWSSHSKSHSVHNLQMPLSRRGSEELENSTSSRGSLTSSSSQSIGDYKERQDDLGRDRLRDRERLWNHPQPKSPARTQHLANGRNSPYHAHTLSRKGSAASLTSLQSTDDGRSSRASSSSVMSQAERLSSSFFMSLVWLTQYVVERERVKELEQERQKEREHGWNKAKHAQSKTLERSSSSLNLRPHERTRTLSSVVSAHTPPRPDSAQSFLSPHTHTPGQPRHSLSRQSSSNSLRGSASEHSRAASPAGSMSGMELEPEEKEFVHVRERNWNSPRPKWDIHTHRSPSPVPPATSASGSKVVSPRERRDSSMSTSHASVRQRTESLRSSPAPTATGHARTRTLSSMSYDTKGKTLMKPKSPAPSLGMPSKSPGFSSRSPSPVRATHDESEHSDSQPPTPGFRSRFGWAFPVNRTQLPPLELDNEIDSPEKRRPATSISSSRLSLKSPGTSHIPRPSSALGDAAEAAKKRGHRRSITELSQSNGPIPPVSHTDERDDDEISIEIDHGSDSDPDPEDEDEESRFPSFHSESQMDPVFASDEESPPATSTPTARPAPLPRSPPSPSPSYSPDPIHATSSRQSDTTAHDGDPHSSKVEKPESPPPTPADRTPAPVFTLQTPPRRSPGNGSSSASSSKLEFKTPSPPRGMPDLPDLPSFATEDGDGEGENDNTPVMTSAPGNLTMMKTPRPPGAWAATPDVRHDGSASNRFAGKNVGEDSSASSVLVNTPDGQAKVDIVATPGGGSDASGAIMPNTTATWPRTPAPPGAWLQTPGGPASVRRRSILKVRFDVESETTVSDIGDSSAETKRPALPAEWNPNAGGNSSTDAALAMPPVTVKSEGEDRMPSKVETPATPPPRPESAGGRPFRSPGSVTMKIVDAFGRETTVEEEKPCSAQEPHQEAPTRSKTPERKTQQSAPPTPRSRSAVKIVDAMGREVEEPVPEASGSRVAHRELYVEPADVSLRAMSVMEDEGSSIFSVDMPTPTNHTEALALVREQVKTMKKEARQADKDRSCLERALDDGRARSLEDASNKARNLRRSISQTLQRVEGAGTSADSSRTSKYAALKENMRRSTSRFLPSAMSETTVKSAWSRGAWLFWAFVLIQLGFCLVMYRLANMRARRLFLTTYYDPFYSDLYHFARAPSASNPSAIPPYPSWYELPAMLARGGWQSALHEVWSGTMCALSLAACEQRGAPEVWTNAAYGQSHWPPA</sequence>
<feature type="transmembrane region" description="Helical" evidence="3">
    <location>
        <begin position="1481"/>
        <end position="1501"/>
    </location>
</feature>
<keyword evidence="3" id="KW-0472">Membrane</keyword>
<feature type="compositionally biased region" description="Polar residues" evidence="2">
    <location>
        <begin position="700"/>
        <end position="721"/>
    </location>
</feature>
<evidence type="ECO:0000256" key="1">
    <source>
        <dbReference type="SAM" id="Coils"/>
    </source>
</evidence>
<feature type="compositionally biased region" description="Basic and acidic residues" evidence="2">
    <location>
        <begin position="971"/>
        <end position="986"/>
    </location>
</feature>
<feature type="region of interest" description="Disordered" evidence="2">
    <location>
        <begin position="140"/>
        <end position="510"/>
    </location>
</feature>
<feature type="compositionally biased region" description="Low complexity" evidence="2">
    <location>
        <begin position="757"/>
        <end position="770"/>
    </location>
</feature>
<feature type="compositionally biased region" description="Basic and acidic residues" evidence="2">
    <location>
        <begin position="773"/>
        <end position="782"/>
    </location>
</feature>
<feature type="compositionally biased region" description="Acidic residues" evidence="2">
    <location>
        <begin position="898"/>
        <end position="908"/>
    </location>
</feature>
<feature type="compositionally biased region" description="Polar residues" evidence="2">
    <location>
        <begin position="1055"/>
        <end position="1065"/>
    </location>
</feature>
<feature type="compositionally biased region" description="Pro residues" evidence="2">
    <location>
        <begin position="940"/>
        <end position="956"/>
    </location>
</feature>
<evidence type="ECO:0000313" key="4">
    <source>
        <dbReference type="EMBL" id="KAH9830856.1"/>
    </source>
</evidence>
<evidence type="ECO:0000256" key="3">
    <source>
        <dbReference type="SAM" id="Phobius"/>
    </source>
</evidence>
<dbReference type="RefSeq" id="XP_047774117.1">
    <property type="nucleotide sequence ID" value="XM_047917828.1"/>
</dbReference>
<name>A0ABQ8K267_9APHY</name>
<feature type="region of interest" description="Disordered" evidence="2">
    <location>
        <begin position="1176"/>
        <end position="1311"/>
    </location>
</feature>
<evidence type="ECO:0000256" key="2">
    <source>
        <dbReference type="SAM" id="MobiDB-lite"/>
    </source>
</evidence>
<feature type="compositionally biased region" description="Polar residues" evidence="2">
    <location>
        <begin position="596"/>
        <end position="608"/>
    </location>
</feature>
<proteinExistence type="predicted"/>
<feature type="compositionally biased region" description="Basic and acidic residues" evidence="2">
    <location>
        <begin position="651"/>
        <end position="672"/>
    </location>
</feature>
<feature type="compositionally biased region" description="Polar residues" evidence="2">
    <location>
        <begin position="276"/>
        <end position="297"/>
    </location>
</feature>
<organism evidence="4 5">
    <name type="scientific">Rhodofomes roseus</name>
    <dbReference type="NCBI Taxonomy" id="34475"/>
    <lineage>
        <taxon>Eukaryota</taxon>
        <taxon>Fungi</taxon>
        <taxon>Dikarya</taxon>
        <taxon>Basidiomycota</taxon>
        <taxon>Agaricomycotina</taxon>
        <taxon>Agaricomycetes</taxon>
        <taxon>Polyporales</taxon>
        <taxon>Rhodofomes</taxon>
    </lineage>
</organism>
<comment type="caution">
    <text evidence="4">The sequence shown here is derived from an EMBL/GenBank/DDBJ whole genome shotgun (WGS) entry which is preliminary data.</text>
</comment>
<feature type="compositionally biased region" description="Basic and acidic residues" evidence="2">
    <location>
        <begin position="435"/>
        <end position="455"/>
    </location>
</feature>
<feature type="compositionally biased region" description="Low complexity" evidence="2">
    <location>
        <begin position="825"/>
        <end position="839"/>
    </location>
</feature>
<feature type="compositionally biased region" description="Polar residues" evidence="2">
    <location>
        <begin position="25"/>
        <end position="37"/>
    </location>
</feature>
<dbReference type="Proteomes" id="UP000814176">
    <property type="component" value="Unassembled WGS sequence"/>
</dbReference>
<feature type="compositionally biased region" description="Polar residues" evidence="2">
    <location>
        <begin position="1102"/>
        <end position="1115"/>
    </location>
</feature>
<feature type="compositionally biased region" description="Low complexity" evidence="2">
    <location>
        <begin position="616"/>
        <end position="627"/>
    </location>
</feature>
<protein>
    <submittedName>
        <fullName evidence="4">Uncharacterized protein</fullName>
    </submittedName>
</protein>
<keyword evidence="3" id="KW-1133">Transmembrane helix</keyword>
<keyword evidence="5" id="KW-1185">Reference proteome</keyword>
<reference evidence="4 5" key="1">
    <citation type="journal article" date="2021" name="Environ. Microbiol.">
        <title>Gene family expansions and transcriptome signatures uncover fungal adaptations to wood decay.</title>
        <authorList>
            <person name="Hage H."/>
            <person name="Miyauchi S."/>
            <person name="Viragh M."/>
            <person name="Drula E."/>
            <person name="Min B."/>
            <person name="Chaduli D."/>
            <person name="Navarro D."/>
            <person name="Favel A."/>
            <person name="Norest M."/>
            <person name="Lesage-Meessen L."/>
            <person name="Balint B."/>
            <person name="Merenyi Z."/>
            <person name="de Eugenio L."/>
            <person name="Morin E."/>
            <person name="Martinez A.T."/>
            <person name="Baldrian P."/>
            <person name="Stursova M."/>
            <person name="Martinez M.J."/>
            <person name="Novotny C."/>
            <person name="Magnuson J.K."/>
            <person name="Spatafora J.W."/>
            <person name="Maurice S."/>
            <person name="Pangilinan J."/>
            <person name="Andreopoulos W."/>
            <person name="LaButti K."/>
            <person name="Hundley H."/>
            <person name="Na H."/>
            <person name="Kuo A."/>
            <person name="Barry K."/>
            <person name="Lipzen A."/>
            <person name="Henrissat B."/>
            <person name="Riley R."/>
            <person name="Ahrendt S."/>
            <person name="Nagy L.G."/>
            <person name="Grigoriev I.V."/>
            <person name="Martin F."/>
            <person name="Rosso M.N."/>
        </authorList>
    </citation>
    <scope>NUCLEOTIDE SEQUENCE [LARGE SCALE GENOMIC DNA]</scope>
    <source>
        <strain evidence="4 5">CIRM-BRFM 1785</strain>
    </source>
</reference>
<feature type="compositionally biased region" description="Polar residues" evidence="2">
    <location>
        <begin position="140"/>
        <end position="153"/>
    </location>
</feature>
<feature type="compositionally biased region" description="Polar residues" evidence="2">
    <location>
        <begin position="464"/>
        <end position="474"/>
    </location>
</feature>
<feature type="compositionally biased region" description="Basic and acidic residues" evidence="2">
    <location>
        <begin position="169"/>
        <end position="184"/>
    </location>
</feature>
<keyword evidence="1" id="KW-0175">Coiled coil</keyword>
<keyword evidence="3" id="KW-0812">Transmembrane</keyword>